<evidence type="ECO:0000256" key="4">
    <source>
        <dbReference type="ARBA" id="ARBA00006914"/>
    </source>
</evidence>
<keyword evidence="9 18" id="KW-0812">Transmembrane</keyword>
<reference evidence="20" key="1">
    <citation type="submission" date="2019-07" db="EMBL/GenBank/DDBJ databases">
        <authorList>
            <person name="Dittberner H."/>
        </authorList>
    </citation>
    <scope>NUCLEOTIDE SEQUENCE [LARGE SCALE GENOMIC DNA]</scope>
</reference>
<evidence type="ECO:0000256" key="16">
    <source>
        <dbReference type="ARBA" id="ARBA00023136"/>
    </source>
</evidence>
<dbReference type="GO" id="GO:0016740">
    <property type="term" value="F:transferase activity"/>
    <property type="evidence" value="ECO:0007669"/>
    <property type="project" value="InterPro"/>
</dbReference>
<evidence type="ECO:0000256" key="1">
    <source>
        <dbReference type="ARBA" id="ARBA00004141"/>
    </source>
</evidence>
<dbReference type="AlphaFoldDB" id="A0A565B4D4"/>
<dbReference type="PANTHER" id="PTHR23076:SF110">
    <property type="entry name" value="INACTIVE ATP-DEPENDENT ZINC METALLOPROTEASE FTSHI 3, CHLOROPLASTIC-RELATED"/>
    <property type="match status" value="1"/>
</dbReference>
<dbReference type="Proteomes" id="UP000489600">
    <property type="component" value="Unassembled WGS sequence"/>
</dbReference>
<dbReference type="OrthoDB" id="1413014at2759"/>
<evidence type="ECO:0000256" key="15">
    <source>
        <dbReference type="ARBA" id="ARBA00022989"/>
    </source>
</evidence>
<comment type="similarity">
    <text evidence="4">Belongs to the AAA ATPase family.</text>
</comment>
<dbReference type="Gene3D" id="1.10.8.60">
    <property type="match status" value="1"/>
</dbReference>
<dbReference type="SUPFAM" id="SSF52540">
    <property type="entry name" value="P-loop containing nucleoside triphosphate hydrolases"/>
    <property type="match status" value="1"/>
</dbReference>
<keyword evidence="10" id="KW-0547">Nucleotide-binding</keyword>
<keyword evidence="8" id="KW-0645">Protease</keyword>
<feature type="transmembrane region" description="Helical" evidence="18">
    <location>
        <begin position="148"/>
        <end position="165"/>
    </location>
</feature>
<dbReference type="InterPro" id="IPR025846">
    <property type="entry name" value="TBL_N"/>
</dbReference>
<keyword evidence="13" id="KW-0809">Transit peptide</keyword>
<dbReference type="PROSITE" id="PS00674">
    <property type="entry name" value="AAA"/>
    <property type="match status" value="1"/>
</dbReference>
<feature type="region of interest" description="Disordered" evidence="17">
    <location>
        <begin position="640"/>
        <end position="672"/>
    </location>
</feature>
<dbReference type="EMBL" id="CABITT030000003">
    <property type="protein sequence ID" value="VVA96213.1"/>
    <property type="molecule type" value="Genomic_DNA"/>
</dbReference>
<dbReference type="GO" id="GO:0004222">
    <property type="term" value="F:metalloendopeptidase activity"/>
    <property type="evidence" value="ECO:0007669"/>
    <property type="project" value="InterPro"/>
</dbReference>
<evidence type="ECO:0000256" key="10">
    <source>
        <dbReference type="ARBA" id="ARBA00022741"/>
    </source>
</evidence>
<dbReference type="InterPro" id="IPR003959">
    <property type="entry name" value="ATPase_AAA_core"/>
</dbReference>
<dbReference type="InterPro" id="IPR027417">
    <property type="entry name" value="P-loop_NTPase"/>
</dbReference>
<dbReference type="GO" id="GO:0009535">
    <property type="term" value="C:chloroplast thylakoid membrane"/>
    <property type="evidence" value="ECO:0007669"/>
    <property type="project" value="TreeGrafter"/>
</dbReference>
<dbReference type="InterPro" id="IPR041569">
    <property type="entry name" value="AAA_lid_3"/>
</dbReference>
<dbReference type="Pfam" id="PF00004">
    <property type="entry name" value="AAA"/>
    <property type="match status" value="1"/>
</dbReference>
<evidence type="ECO:0000256" key="18">
    <source>
        <dbReference type="SAM" id="Phobius"/>
    </source>
</evidence>
<evidence type="ECO:0000256" key="12">
    <source>
        <dbReference type="ARBA" id="ARBA00022840"/>
    </source>
</evidence>
<gene>
    <name evidence="20" type="ORF">ANE_LOCUS6658</name>
</gene>
<dbReference type="SMART" id="SM00382">
    <property type="entry name" value="AAA"/>
    <property type="match status" value="1"/>
</dbReference>
<dbReference type="GO" id="GO:0005524">
    <property type="term" value="F:ATP binding"/>
    <property type="evidence" value="ECO:0007669"/>
    <property type="project" value="UniProtKB-KW"/>
</dbReference>
<keyword evidence="6" id="KW-0150">Chloroplast</keyword>
<evidence type="ECO:0000256" key="6">
    <source>
        <dbReference type="ARBA" id="ARBA00022528"/>
    </source>
</evidence>
<evidence type="ECO:0000256" key="3">
    <source>
        <dbReference type="ARBA" id="ARBA00004229"/>
    </source>
</evidence>
<dbReference type="CDD" id="cd19501">
    <property type="entry name" value="RecA-like_FtsH"/>
    <property type="match status" value="1"/>
</dbReference>
<evidence type="ECO:0000256" key="8">
    <source>
        <dbReference type="ARBA" id="ARBA00022670"/>
    </source>
</evidence>
<keyword evidence="7" id="KW-0934">Plastid</keyword>
<keyword evidence="14" id="KW-0735">Signal-anchor</keyword>
<keyword evidence="11" id="KW-0378">Hydrolase</keyword>
<keyword evidence="15 18" id="KW-1133">Transmembrane helix</keyword>
<protein>
    <recommendedName>
        <fullName evidence="19">AAA+ ATPase domain-containing protein</fullName>
    </recommendedName>
</protein>
<accession>A0A565B4D4</accession>
<name>A0A565B4D4_9BRAS</name>
<evidence type="ECO:0000256" key="14">
    <source>
        <dbReference type="ARBA" id="ARBA00022968"/>
    </source>
</evidence>
<dbReference type="GO" id="GO:0004176">
    <property type="term" value="F:ATP-dependent peptidase activity"/>
    <property type="evidence" value="ECO:0007669"/>
    <property type="project" value="InterPro"/>
</dbReference>
<dbReference type="InterPro" id="IPR011546">
    <property type="entry name" value="Pept_M41_FtsH_extracell"/>
</dbReference>
<dbReference type="FunFam" id="3.40.50.300:FF:000277">
    <property type="entry name" value="ATP-dependent zinc metalloprotease FtsH"/>
    <property type="match status" value="1"/>
</dbReference>
<evidence type="ECO:0000256" key="7">
    <source>
        <dbReference type="ARBA" id="ARBA00022640"/>
    </source>
</evidence>
<organism evidence="20 21">
    <name type="scientific">Arabis nemorensis</name>
    <dbReference type="NCBI Taxonomy" id="586526"/>
    <lineage>
        <taxon>Eukaryota</taxon>
        <taxon>Viridiplantae</taxon>
        <taxon>Streptophyta</taxon>
        <taxon>Embryophyta</taxon>
        <taxon>Tracheophyta</taxon>
        <taxon>Spermatophyta</taxon>
        <taxon>Magnoliopsida</taxon>
        <taxon>eudicotyledons</taxon>
        <taxon>Gunneridae</taxon>
        <taxon>Pentapetalae</taxon>
        <taxon>rosids</taxon>
        <taxon>malvids</taxon>
        <taxon>Brassicales</taxon>
        <taxon>Brassicaceae</taxon>
        <taxon>Arabideae</taxon>
        <taxon>Arabis</taxon>
    </lineage>
</organism>
<comment type="caution">
    <text evidence="20">The sequence shown here is derived from an EMBL/GenBank/DDBJ whole genome shotgun (WGS) entry which is preliminary data.</text>
</comment>
<evidence type="ECO:0000256" key="17">
    <source>
        <dbReference type="SAM" id="MobiDB-lite"/>
    </source>
</evidence>
<evidence type="ECO:0000256" key="13">
    <source>
        <dbReference type="ARBA" id="ARBA00022946"/>
    </source>
</evidence>
<feature type="domain" description="AAA+ ATPase" evidence="19">
    <location>
        <begin position="370"/>
        <end position="506"/>
    </location>
</feature>
<dbReference type="FunFam" id="1.10.8.60:FF:000061">
    <property type="entry name" value="Probable inactive ATP-dependent zinc metalloprotease FTSHI 4, chloroplastic"/>
    <property type="match status" value="1"/>
</dbReference>
<dbReference type="Gene3D" id="3.40.50.300">
    <property type="entry name" value="P-loop containing nucleotide triphosphate hydrolases"/>
    <property type="match status" value="1"/>
</dbReference>
<keyword evidence="12" id="KW-0067">ATP-binding</keyword>
<dbReference type="GO" id="GO:0016887">
    <property type="term" value="F:ATP hydrolysis activity"/>
    <property type="evidence" value="ECO:0007669"/>
    <property type="project" value="InterPro"/>
</dbReference>
<evidence type="ECO:0000313" key="21">
    <source>
        <dbReference type="Proteomes" id="UP000489600"/>
    </source>
</evidence>
<feature type="compositionally biased region" description="Basic and acidic residues" evidence="17">
    <location>
        <begin position="653"/>
        <end position="664"/>
    </location>
</feature>
<evidence type="ECO:0000256" key="9">
    <source>
        <dbReference type="ARBA" id="ARBA00022692"/>
    </source>
</evidence>
<dbReference type="Pfam" id="PF14416">
    <property type="entry name" value="PMR5N"/>
    <property type="match status" value="1"/>
</dbReference>
<dbReference type="GO" id="GO:0008270">
    <property type="term" value="F:zinc ion binding"/>
    <property type="evidence" value="ECO:0007669"/>
    <property type="project" value="InterPro"/>
</dbReference>
<dbReference type="InterPro" id="IPR003960">
    <property type="entry name" value="ATPase_AAA_CS"/>
</dbReference>
<dbReference type="Pfam" id="PF13839">
    <property type="entry name" value="PC-Esterase"/>
    <property type="match status" value="1"/>
</dbReference>
<comment type="similarity">
    <text evidence="5">Belongs to the PC-esterase family. TBL subfamily.</text>
</comment>
<dbReference type="InterPro" id="IPR003593">
    <property type="entry name" value="AAA+_ATPase"/>
</dbReference>
<comment type="subcellular location">
    <subcellularLocation>
        <location evidence="1">Membrane</location>
        <topology evidence="1">Multi-pass membrane protein</topology>
    </subcellularLocation>
    <subcellularLocation>
        <location evidence="2">Membrane</location>
        <topology evidence="2">Single-pass membrane protein</topology>
    </subcellularLocation>
    <subcellularLocation>
        <location evidence="3">Plastid</location>
        <location evidence="3">Chloroplast</location>
    </subcellularLocation>
</comment>
<evidence type="ECO:0000256" key="2">
    <source>
        <dbReference type="ARBA" id="ARBA00004167"/>
    </source>
</evidence>
<sequence>MATFNVLCSNRFLFKGGKFPEKSSRTVSSRSSELKNVCVARRKNQSFSCRRLGGFLEIGETRLGVRVHGDYRNGFSCNSEIKRLVNGDYGDKVSRIGENGGSKGKRRRRFSLRLRPRLRLLSMRLGRFDFRASMDDFRLFLRKNIKRVILSTGVAVIFGLCYLFLRLTAVPSPSIVPYSDFVTNLRGGSVSKVLLEEGSRRIYYNVNENVQVVEEVQKSETLEEPAVQIDGGIVETVTGAVTKDVTPRKVRALPPVWKYVTRKVDHDEKFLLSLMREKGITYSSAPQSALMAMRTTLITIISLWIPLTPLMWLLYRQLSASNSPAKKRRSNNPTVGFDDVEGVDSAKDELVEIVSCLQGSINYRKLGARLPKGVLLVGPPGTGKTLLARAVAGEAGVPFFSVSASEFVELFVGRGAARIRDLFSAARKNSPSIIFIDELDAVGGKRGRSFNDERDQTLNQLLTEMDGFESDTKVIVIAATNRPEALDPALCRPGRFSRKVVVAEPDQEGRRKILAVHLRDIPLEEDAFLICDLVASLTPGFVGADLANIVNEAALLAARRGGEAVAREDIMEAIERAKFGINDKEVRPRKLGNELSKLFPWMPSLVGRNGPDQDGLQGPLEPSLYDNDYDDTYHDPKLSSLHKNHSISSSSNDVDHHDQETPKIEHRRKKRKPKRCDLFSGEWIPNRKAPYYTNTTCWAIHEHQNCMKFGRPDLGFLKWRWKPKDCDLPLFDPFEFLEIVRGKNMAFVGDSVSRNHVQSLICLLSQVEHPELDSRQKDFNFQRWKYKTYNFTIATFWTTHLVRSEESGPDGPNSFYNLYLDEPDPSWASQIDGFDYIIISSGQWFFRPLFLFDKQKRIGCLYCYIPGVRNVGAHFAYRRALRTTFKTINGLENFKGEVFLRTFAPSHFEDGEWDKGGNCLRTRPYRSNETELEGMNLETHNIQLDEFRIAKINKKNNGLDLRLLDVTQVMLLRPDGHPSRFGHKPEDKVILYNDCVHWCLPGPIDSWNDFLLEMLKNRYIVRSSLKGGGEPYTKSGRVDDEHDTRSGGLGGTEFEMILYGQFFDEMLEEKVRMTYRTISSNKIFEAEIYNATKVDIEATMKIKDNKDC</sequence>
<dbReference type="Pfam" id="PF06480">
    <property type="entry name" value="FtsH_ext"/>
    <property type="match status" value="1"/>
</dbReference>
<dbReference type="GO" id="GO:0006508">
    <property type="term" value="P:proteolysis"/>
    <property type="evidence" value="ECO:0007669"/>
    <property type="project" value="UniProtKB-KW"/>
</dbReference>
<evidence type="ECO:0000256" key="11">
    <source>
        <dbReference type="ARBA" id="ARBA00022801"/>
    </source>
</evidence>
<evidence type="ECO:0000256" key="5">
    <source>
        <dbReference type="ARBA" id="ARBA00007727"/>
    </source>
</evidence>
<dbReference type="Pfam" id="PF17862">
    <property type="entry name" value="AAA_lid_3"/>
    <property type="match status" value="1"/>
</dbReference>
<evidence type="ECO:0000313" key="20">
    <source>
        <dbReference type="EMBL" id="VVA96213.1"/>
    </source>
</evidence>
<keyword evidence="16 18" id="KW-0472">Membrane</keyword>
<dbReference type="InterPro" id="IPR026057">
    <property type="entry name" value="TBL_C"/>
</dbReference>
<proteinExistence type="inferred from homology"/>
<dbReference type="PANTHER" id="PTHR23076">
    <property type="entry name" value="METALLOPROTEASE M41 FTSH"/>
    <property type="match status" value="1"/>
</dbReference>
<evidence type="ECO:0000259" key="19">
    <source>
        <dbReference type="SMART" id="SM00382"/>
    </source>
</evidence>
<keyword evidence="21" id="KW-1185">Reference proteome</keyword>